<keyword evidence="5" id="KW-1185">Reference proteome</keyword>
<protein>
    <submittedName>
        <fullName evidence="4">AFG1-like ATPase isoform X2</fullName>
    </submittedName>
</protein>
<proteinExistence type="inferred from homology"/>
<evidence type="ECO:0000256" key="3">
    <source>
        <dbReference type="ARBA" id="ARBA00022840"/>
    </source>
</evidence>
<dbReference type="PANTHER" id="PTHR12169">
    <property type="entry name" value="ATPASE N2B"/>
    <property type="match status" value="1"/>
</dbReference>
<comment type="similarity">
    <text evidence="1">Belongs to the AFG1 ATPase family.</text>
</comment>
<dbReference type="SUPFAM" id="SSF52540">
    <property type="entry name" value="P-loop containing nucleoside triphosphate hydrolases"/>
    <property type="match status" value="1"/>
</dbReference>
<dbReference type="PANTHER" id="PTHR12169:SF29">
    <property type="entry name" value="AFG1-LIKE ATPASE FAMILY PROTEIN"/>
    <property type="match status" value="1"/>
</dbReference>
<reference evidence="4" key="2">
    <citation type="submission" date="2022-01" db="EMBL/GenBank/DDBJ databases">
        <authorList>
            <person name="Yamashiro T."/>
            <person name="Shiraishi A."/>
            <person name="Satake H."/>
            <person name="Nakayama K."/>
        </authorList>
    </citation>
    <scope>NUCLEOTIDE SEQUENCE</scope>
</reference>
<dbReference type="Gene3D" id="3.40.50.300">
    <property type="entry name" value="P-loop containing nucleotide triphosphate hydrolases"/>
    <property type="match status" value="1"/>
</dbReference>
<evidence type="ECO:0000313" key="5">
    <source>
        <dbReference type="Proteomes" id="UP001151760"/>
    </source>
</evidence>
<gene>
    <name evidence="4" type="ORF">Tco_1056066</name>
</gene>
<dbReference type="Proteomes" id="UP001151760">
    <property type="component" value="Unassembled WGS sequence"/>
</dbReference>
<dbReference type="Pfam" id="PF03969">
    <property type="entry name" value="AFG1_ATPase"/>
    <property type="match status" value="1"/>
</dbReference>
<sequence length="201" mass="23588">MDRSRWLWSRFILQSTVSPVKGLYFYGRFGTGKTMLMDLFYDQVPQRHRGVSDPLEAVARAMFDESVLLCLDGFMGKVNTYLIRMHGFNNMDESLRKEAECAKKIRVYLTYGKKEGHNILEIFRMHGFNNMDESLRKEAECAKKIIYLTYGKKEGHNILEIFRMHGFNNMDESLRKEAECAKKRRVYLTYGKKGHNSRTCP</sequence>
<dbReference type="InterPro" id="IPR005654">
    <property type="entry name" value="ATPase_AFG1-like"/>
</dbReference>
<evidence type="ECO:0000256" key="2">
    <source>
        <dbReference type="ARBA" id="ARBA00022741"/>
    </source>
</evidence>
<keyword evidence="3" id="KW-0067">ATP-binding</keyword>
<reference evidence="4" key="1">
    <citation type="journal article" date="2022" name="Int. J. Mol. Sci.">
        <title>Draft Genome of Tanacetum Coccineum: Genomic Comparison of Closely Related Tanacetum-Family Plants.</title>
        <authorList>
            <person name="Yamashiro T."/>
            <person name="Shiraishi A."/>
            <person name="Nakayama K."/>
            <person name="Satake H."/>
        </authorList>
    </citation>
    <scope>NUCLEOTIDE SEQUENCE</scope>
</reference>
<evidence type="ECO:0000256" key="1">
    <source>
        <dbReference type="ARBA" id="ARBA00010322"/>
    </source>
</evidence>
<dbReference type="EMBL" id="BQNB010019106">
    <property type="protein sequence ID" value="GJT81724.1"/>
    <property type="molecule type" value="Genomic_DNA"/>
</dbReference>
<accession>A0ABQ5H2C5</accession>
<keyword evidence="2" id="KW-0547">Nucleotide-binding</keyword>
<comment type="caution">
    <text evidence="4">The sequence shown here is derived from an EMBL/GenBank/DDBJ whole genome shotgun (WGS) entry which is preliminary data.</text>
</comment>
<organism evidence="4 5">
    <name type="scientific">Tanacetum coccineum</name>
    <dbReference type="NCBI Taxonomy" id="301880"/>
    <lineage>
        <taxon>Eukaryota</taxon>
        <taxon>Viridiplantae</taxon>
        <taxon>Streptophyta</taxon>
        <taxon>Embryophyta</taxon>
        <taxon>Tracheophyta</taxon>
        <taxon>Spermatophyta</taxon>
        <taxon>Magnoliopsida</taxon>
        <taxon>eudicotyledons</taxon>
        <taxon>Gunneridae</taxon>
        <taxon>Pentapetalae</taxon>
        <taxon>asterids</taxon>
        <taxon>campanulids</taxon>
        <taxon>Asterales</taxon>
        <taxon>Asteraceae</taxon>
        <taxon>Asteroideae</taxon>
        <taxon>Anthemideae</taxon>
        <taxon>Anthemidinae</taxon>
        <taxon>Tanacetum</taxon>
    </lineage>
</organism>
<name>A0ABQ5H2C5_9ASTR</name>
<evidence type="ECO:0000313" key="4">
    <source>
        <dbReference type="EMBL" id="GJT81724.1"/>
    </source>
</evidence>
<dbReference type="InterPro" id="IPR027417">
    <property type="entry name" value="P-loop_NTPase"/>
</dbReference>